<evidence type="ECO:0000256" key="1">
    <source>
        <dbReference type="ARBA" id="ARBA00023015"/>
    </source>
</evidence>
<dbReference type="PANTHER" id="PTHR30055:SF234">
    <property type="entry name" value="HTH-TYPE TRANSCRIPTIONAL REGULATOR BETI"/>
    <property type="match status" value="1"/>
</dbReference>
<accession>A0ABS1M9J4</accession>
<keyword evidence="7" id="KW-1185">Reference proteome</keyword>
<gene>
    <name evidence="6" type="ORF">JK358_22790</name>
</gene>
<dbReference type="PROSITE" id="PS50977">
    <property type="entry name" value="HTH_TETR_2"/>
    <property type="match status" value="1"/>
</dbReference>
<dbReference type="Pfam" id="PF21351">
    <property type="entry name" value="TetR_C_41"/>
    <property type="match status" value="1"/>
</dbReference>
<evidence type="ECO:0000256" key="2">
    <source>
        <dbReference type="ARBA" id="ARBA00023125"/>
    </source>
</evidence>
<protein>
    <submittedName>
        <fullName evidence="6">TetR/AcrR family transcriptional regulator</fullName>
    </submittedName>
</protein>
<name>A0ABS1M9J4_9NOCA</name>
<evidence type="ECO:0000313" key="7">
    <source>
        <dbReference type="Proteomes" id="UP000602198"/>
    </source>
</evidence>
<sequence length="199" mass="21977">MESFRGRYAENTRQALLEAAGRLFAERDYADLAAEELVRAAGLTRGALYHHFDGKRGLFEAVVDDLESRAAQRIRAAIESASEPFDRVDRGVAEFLDICAEPGYRHIVLLQGPIGLGWQRWRELDQRHLGGLIVDAVRTLLEAGLIRTHPAELIAAAFYGALTELSLHITENDDPRQARAQAQRLVHDLLGGLALSPGS</sequence>
<evidence type="ECO:0000256" key="3">
    <source>
        <dbReference type="ARBA" id="ARBA00023163"/>
    </source>
</evidence>
<dbReference type="Gene3D" id="1.10.357.10">
    <property type="entry name" value="Tetracycline Repressor, domain 2"/>
    <property type="match status" value="1"/>
</dbReference>
<dbReference type="EMBL" id="JAERRJ010000008">
    <property type="protein sequence ID" value="MBL1077231.1"/>
    <property type="molecule type" value="Genomic_DNA"/>
</dbReference>
<dbReference type="RefSeq" id="WP_201950013.1">
    <property type="nucleotide sequence ID" value="NZ_JAERRJ010000008.1"/>
</dbReference>
<dbReference type="InterPro" id="IPR050109">
    <property type="entry name" value="HTH-type_TetR-like_transc_reg"/>
</dbReference>
<keyword evidence="2 4" id="KW-0238">DNA-binding</keyword>
<dbReference type="Proteomes" id="UP000602198">
    <property type="component" value="Unassembled WGS sequence"/>
</dbReference>
<evidence type="ECO:0000256" key="4">
    <source>
        <dbReference type="PROSITE-ProRule" id="PRU00335"/>
    </source>
</evidence>
<feature type="DNA-binding region" description="H-T-H motif" evidence="4">
    <location>
        <begin position="33"/>
        <end position="52"/>
    </location>
</feature>
<evidence type="ECO:0000313" key="6">
    <source>
        <dbReference type="EMBL" id="MBL1077231.1"/>
    </source>
</evidence>
<dbReference type="InterPro" id="IPR001647">
    <property type="entry name" value="HTH_TetR"/>
</dbReference>
<reference evidence="6 7" key="1">
    <citation type="submission" date="2021-01" db="EMBL/GenBank/DDBJ databases">
        <title>WGS of actinomycetes isolated from Thailand.</title>
        <authorList>
            <person name="Thawai C."/>
        </authorList>
    </citation>
    <scope>NUCLEOTIDE SEQUENCE [LARGE SCALE GENOMIC DNA]</scope>
    <source>
        <strain evidence="6 7">LPG 2</strain>
    </source>
</reference>
<dbReference type="InterPro" id="IPR049484">
    <property type="entry name" value="Rv0078-like_C"/>
</dbReference>
<organism evidence="6 7">
    <name type="scientific">Nocardia acididurans</name>
    <dbReference type="NCBI Taxonomy" id="2802282"/>
    <lineage>
        <taxon>Bacteria</taxon>
        <taxon>Bacillati</taxon>
        <taxon>Actinomycetota</taxon>
        <taxon>Actinomycetes</taxon>
        <taxon>Mycobacteriales</taxon>
        <taxon>Nocardiaceae</taxon>
        <taxon>Nocardia</taxon>
    </lineage>
</organism>
<comment type="caution">
    <text evidence="6">The sequence shown here is derived from an EMBL/GenBank/DDBJ whole genome shotgun (WGS) entry which is preliminary data.</text>
</comment>
<proteinExistence type="predicted"/>
<dbReference type="PRINTS" id="PR00455">
    <property type="entry name" value="HTHTETR"/>
</dbReference>
<dbReference type="Pfam" id="PF00440">
    <property type="entry name" value="TetR_N"/>
    <property type="match status" value="1"/>
</dbReference>
<dbReference type="PANTHER" id="PTHR30055">
    <property type="entry name" value="HTH-TYPE TRANSCRIPTIONAL REGULATOR RUTR"/>
    <property type="match status" value="1"/>
</dbReference>
<evidence type="ECO:0000259" key="5">
    <source>
        <dbReference type="PROSITE" id="PS50977"/>
    </source>
</evidence>
<feature type="domain" description="HTH tetR-type" evidence="5">
    <location>
        <begin position="10"/>
        <end position="70"/>
    </location>
</feature>
<keyword evidence="1" id="KW-0805">Transcription regulation</keyword>
<keyword evidence="3" id="KW-0804">Transcription</keyword>
<dbReference type="InterPro" id="IPR009057">
    <property type="entry name" value="Homeodomain-like_sf"/>
</dbReference>
<dbReference type="SUPFAM" id="SSF46689">
    <property type="entry name" value="Homeodomain-like"/>
    <property type="match status" value="1"/>
</dbReference>